<dbReference type="AlphaFoldDB" id="A0ABD3SGU7"/>
<evidence type="ECO:0000259" key="2">
    <source>
        <dbReference type="Pfam" id="PF05547"/>
    </source>
</evidence>
<evidence type="ECO:0000256" key="1">
    <source>
        <dbReference type="SAM" id="MobiDB-lite"/>
    </source>
</evidence>
<proteinExistence type="predicted"/>
<dbReference type="NCBIfam" id="TIGR03296">
    <property type="entry name" value="M6dom_TIGR03296"/>
    <property type="match status" value="1"/>
</dbReference>
<feature type="non-terminal residue" evidence="3">
    <location>
        <position position="1"/>
    </location>
</feature>
<protein>
    <recommendedName>
        <fullName evidence="2">Peptidase M6-like domain-containing protein</fullName>
    </recommendedName>
</protein>
<feature type="compositionally biased region" description="Polar residues" evidence="1">
    <location>
        <begin position="668"/>
        <end position="689"/>
    </location>
</feature>
<feature type="domain" description="Peptidase M6-like" evidence="2">
    <location>
        <begin position="171"/>
        <end position="367"/>
    </location>
</feature>
<evidence type="ECO:0000313" key="3">
    <source>
        <dbReference type="EMBL" id="KAL3823703.1"/>
    </source>
</evidence>
<keyword evidence="4" id="KW-1185">Reference proteome</keyword>
<evidence type="ECO:0000313" key="4">
    <source>
        <dbReference type="Proteomes" id="UP001530377"/>
    </source>
</evidence>
<dbReference type="PANTHER" id="PTHR41775">
    <property type="entry name" value="SECRETED PROTEIN-RELATED"/>
    <property type="match status" value="1"/>
</dbReference>
<dbReference type="Pfam" id="PF05547">
    <property type="entry name" value="Peptidase_M6"/>
    <property type="match status" value="1"/>
</dbReference>
<name>A0ABD3SGU7_9STRA</name>
<reference evidence="3 4" key="1">
    <citation type="submission" date="2024-10" db="EMBL/GenBank/DDBJ databases">
        <title>Updated reference genomes for cyclostephanoid diatoms.</title>
        <authorList>
            <person name="Roberts W.R."/>
            <person name="Alverson A.J."/>
        </authorList>
    </citation>
    <scope>NUCLEOTIDE SEQUENCE [LARGE SCALE GENOMIC DNA]</scope>
    <source>
        <strain evidence="3 4">AJA228-03</strain>
    </source>
</reference>
<feature type="region of interest" description="Disordered" evidence="1">
    <location>
        <begin position="656"/>
        <end position="689"/>
    </location>
</feature>
<feature type="region of interest" description="Disordered" evidence="1">
    <location>
        <begin position="1"/>
        <end position="51"/>
    </location>
</feature>
<dbReference type="InterPro" id="IPR008757">
    <property type="entry name" value="Peptidase_M6-like_domain"/>
</dbReference>
<gene>
    <name evidence="3" type="ORF">ACHAXA_007274</name>
</gene>
<sequence length="716" mass="78889">GEEEREAGEEHVTTTESGGGRRTIPRGDTHGKRRFTSSHTSSSSRRRRRRRRWEYAARDTNTGELIGTGVGFGSPSYRDTIRHLGLEKHVRPPDNNTTATNYHLDVDHRRGRSAVRREGRRLVDSVPESLRNLVVLMRFSDHANRTLPSRYDYDVLLNGPGGSGTVAPTGSVRDVLFANSYGAFVLESTVYPWITLSRDESYYAGGVSGLGVAIFEGMREALDTIQSDPDFDLSHFNADRLDGDEYIDAITFIHSGYGAEFGGTDCHGASESDRIWSHKYFMYDGAWTSDDGMVTVSDYNINPGLWGGCGSEITRIGVIAHETAHFLGLPDLYDPHGGEGAGSYCLMANSWGIDGSQRYPPMMSPWSRIELGWLNPTTLWTRGDFTLRRSWEYAEAYKISLGSSSEYLLIENRQPGSYDVLLPLGGLAIWHIDDGMSNYANSHEGYPGQYGWPGNGYHYQVSLLQADGRYDLERGRNRGDYADLFRYDYYFGVDQLSPSTFDPKLGPFPNTDSYRHGSVGRTNHFITGISGKGINHVLHLLTGSNMTFSFLPSSPCQPNEVHFELTLLTDGKGNEVSWSIVDSNTYSNALAGSGYVNYAQSKIEQCLPVKCYTFIIYDAGDDGLCCAFGTGGYSVRLNGLKVASGKSYGSKDVRDLPCLGGATRRPTSKPTPKLSTARPTAQPSATPTSAPVEVGSLILRCVSFTGNNMLTTVFLL</sequence>
<accession>A0ABD3SGU7</accession>
<dbReference type="PANTHER" id="PTHR41775:SF1">
    <property type="entry name" value="PEPTIDASE M6-LIKE DOMAIN-CONTAINING PROTEIN"/>
    <property type="match status" value="1"/>
</dbReference>
<dbReference type="EMBL" id="JALLPB020000031">
    <property type="protein sequence ID" value="KAL3823703.1"/>
    <property type="molecule type" value="Genomic_DNA"/>
</dbReference>
<comment type="caution">
    <text evidence="3">The sequence shown here is derived from an EMBL/GenBank/DDBJ whole genome shotgun (WGS) entry which is preliminary data.</text>
</comment>
<dbReference type="Proteomes" id="UP001530377">
    <property type="component" value="Unassembled WGS sequence"/>
</dbReference>
<organism evidence="3 4">
    <name type="scientific">Cyclostephanos tholiformis</name>
    <dbReference type="NCBI Taxonomy" id="382380"/>
    <lineage>
        <taxon>Eukaryota</taxon>
        <taxon>Sar</taxon>
        <taxon>Stramenopiles</taxon>
        <taxon>Ochrophyta</taxon>
        <taxon>Bacillariophyta</taxon>
        <taxon>Coscinodiscophyceae</taxon>
        <taxon>Thalassiosirophycidae</taxon>
        <taxon>Stephanodiscales</taxon>
        <taxon>Stephanodiscaceae</taxon>
        <taxon>Cyclostephanos</taxon>
    </lineage>
</organism>
<dbReference type="SUPFAM" id="SSF55486">
    <property type="entry name" value="Metalloproteases ('zincins'), catalytic domain"/>
    <property type="match status" value="1"/>
</dbReference>